<feature type="transmembrane region" description="Helical" evidence="1">
    <location>
        <begin position="233"/>
        <end position="255"/>
    </location>
</feature>
<feature type="transmembrane region" description="Helical" evidence="1">
    <location>
        <begin position="57"/>
        <end position="79"/>
    </location>
</feature>
<feature type="transmembrane region" description="Helical" evidence="1">
    <location>
        <begin position="193"/>
        <end position="212"/>
    </location>
</feature>
<sequence length="332" mass="40105">MSVLNLKHNLFVIILFTMFVLMMNTCNVFIQWVIMEFSTIISISLINIKSPNKIPSLIYYMISVISSVFLFLFIIMYFSSLEFTKSDQFNFLIQILFYLKIGMFPFHYWMIFSYEMMNWKQIFLMSTLIKFIPIYMFVSLTYINLFTLSFLTLGNVYIAFYTNKFYSLKKLLACSTIFNSMYFILLLNLSKPMFITMIIVYSINYLLMIGFLNESNIHNLNINFINKYQMYAFIILMLSYSMYPIMLTFVIKWNLIYMMISVKAYNWIMFFMMVSSTLMTWNYMTMLKSIFMKMKYYKNEFNGNMKYYYFSLFTLTLLTTNVTMFVLLNFFF</sequence>
<organism evidence="2">
    <name type="scientific">Apis koschevnikovi</name>
    <name type="common">Koschevnikov's honey bee</name>
    <dbReference type="NCBI Taxonomy" id="7468"/>
    <lineage>
        <taxon>Eukaryota</taxon>
        <taxon>Metazoa</taxon>
        <taxon>Ecdysozoa</taxon>
        <taxon>Arthropoda</taxon>
        <taxon>Hexapoda</taxon>
        <taxon>Insecta</taxon>
        <taxon>Pterygota</taxon>
        <taxon>Neoptera</taxon>
        <taxon>Endopterygota</taxon>
        <taxon>Hymenoptera</taxon>
        <taxon>Apocrita</taxon>
        <taxon>Aculeata</taxon>
        <taxon>Apoidea</taxon>
        <taxon>Anthophila</taxon>
        <taxon>Apidae</taxon>
        <taxon>Apis</taxon>
    </lineage>
</organism>
<dbReference type="EMBL" id="KY348372">
    <property type="protein sequence ID" value="ARA91123.1"/>
    <property type="molecule type" value="Genomic_DNA"/>
</dbReference>
<evidence type="ECO:0000313" key="2">
    <source>
        <dbReference type="EMBL" id="ARA91123.1"/>
    </source>
</evidence>
<feature type="transmembrane region" description="Helical" evidence="1">
    <location>
        <begin position="307"/>
        <end position="331"/>
    </location>
</feature>
<dbReference type="AlphaFoldDB" id="A0A1V0D8Q1"/>
<feature type="transmembrane region" description="Helical" evidence="1">
    <location>
        <begin position="171"/>
        <end position="187"/>
    </location>
</feature>
<feature type="transmembrane region" description="Helical" evidence="1">
    <location>
        <begin position="91"/>
        <end position="112"/>
    </location>
</feature>
<feature type="transmembrane region" description="Helical" evidence="1">
    <location>
        <begin position="267"/>
        <end position="286"/>
    </location>
</feature>
<keyword evidence="1" id="KW-0812">Transmembrane</keyword>
<keyword evidence="2" id="KW-0496">Mitochondrion</keyword>
<reference evidence="3" key="2">
    <citation type="journal article" date="2017" name="Mitochondrial DNA Part B Resour">
        <title>The complete mitochondrial genome of the cavitynesting honeybee, Apis koschevnikovi (Insecta: Hymenoptera: Apidae).</title>
        <authorList>
            <person name="Wakamiya T."/>
            <person name="Tingek S."/>
            <person name="Okuyama H."/>
            <person name="Kiyoshi T."/>
            <person name="Takahashi J."/>
        </authorList>
    </citation>
    <scope>NUCLEOTIDE SEQUENCE</scope>
</reference>
<dbReference type="EMBL" id="AP017643">
    <property type="protein sequence ID" value="BAW89003.1"/>
    <property type="molecule type" value="Genomic_DNA"/>
</dbReference>
<geneLocation type="mitochondrion" evidence="2"/>
<feature type="transmembrane region" description="Helical" evidence="1">
    <location>
        <begin position="12"/>
        <end position="34"/>
    </location>
</feature>
<gene>
    <name evidence="3" type="primary">ND2</name>
</gene>
<proteinExistence type="predicted"/>
<evidence type="ECO:0000313" key="3">
    <source>
        <dbReference type="EMBL" id="BAW89003.1"/>
    </source>
</evidence>
<protein>
    <submittedName>
        <fullName evidence="2">NADH dehydrogenase subunit 2</fullName>
    </submittedName>
</protein>
<reference evidence="2" key="1">
    <citation type="submission" date="2016-12" db="EMBL/GenBank/DDBJ databases">
        <title>The complete mitochondrial genome of the Asian cavity-nesting honey bee, Apis koschevnikovi.</title>
        <authorList>
            <person name="Eimanifar A."/>
            <person name="Kimball R.T."/>
            <person name="Braun E.L."/>
            <person name="Ellis J.D."/>
        </authorList>
    </citation>
    <scope>NUCLEOTIDE SEQUENCE</scope>
</reference>
<name>A0A1V0D8Q1_APIKO</name>
<feature type="transmembrane region" description="Helical" evidence="1">
    <location>
        <begin position="132"/>
        <end position="159"/>
    </location>
</feature>
<keyword evidence="1" id="KW-1133">Transmembrane helix</keyword>
<evidence type="ECO:0000256" key="1">
    <source>
        <dbReference type="SAM" id="Phobius"/>
    </source>
</evidence>
<accession>A0A1V0D8Q1</accession>
<keyword evidence="1" id="KW-0472">Membrane</keyword>